<organism evidence="2">
    <name type="scientific">marine sediment metagenome</name>
    <dbReference type="NCBI Taxonomy" id="412755"/>
    <lineage>
        <taxon>unclassified sequences</taxon>
        <taxon>metagenomes</taxon>
        <taxon>ecological metagenomes</taxon>
    </lineage>
</organism>
<protein>
    <submittedName>
        <fullName evidence="2">Uncharacterized protein</fullName>
    </submittedName>
</protein>
<dbReference type="EMBL" id="BARV01021631">
    <property type="protein sequence ID" value="GAI25869.1"/>
    <property type="molecule type" value="Genomic_DNA"/>
</dbReference>
<dbReference type="Pfam" id="PF16510">
    <property type="entry name" value="P22_portal"/>
    <property type="match status" value="1"/>
</dbReference>
<evidence type="ECO:0000256" key="1">
    <source>
        <dbReference type="SAM" id="MobiDB-lite"/>
    </source>
</evidence>
<comment type="caution">
    <text evidence="2">The sequence shown here is derived from an EMBL/GenBank/DDBJ whole genome shotgun (WGS) entry which is preliminary data.</text>
</comment>
<feature type="region of interest" description="Disordered" evidence="1">
    <location>
        <begin position="163"/>
        <end position="185"/>
    </location>
</feature>
<feature type="non-terminal residue" evidence="2">
    <location>
        <position position="1"/>
    </location>
</feature>
<reference evidence="2" key="1">
    <citation type="journal article" date="2014" name="Front. Microbiol.">
        <title>High frequency of phylogenetically diverse reductive dehalogenase-homologous genes in deep subseafloor sedimentary metagenomes.</title>
        <authorList>
            <person name="Kawai M."/>
            <person name="Futagami T."/>
            <person name="Toyoda A."/>
            <person name="Takaki Y."/>
            <person name="Nishi S."/>
            <person name="Hori S."/>
            <person name="Arai W."/>
            <person name="Tsubouchi T."/>
            <person name="Morono Y."/>
            <person name="Uchiyama I."/>
            <person name="Ito T."/>
            <person name="Fujiyama A."/>
            <person name="Inagaki F."/>
            <person name="Takami H."/>
        </authorList>
    </citation>
    <scope>NUCLEOTIDE SEQUENCE</scope>
    <source>
        <strain evidence="2">Expedition CK06-06</strain>
    </source>
</reference>
<proteinExistence type="predicted"/>
<feature type="non-terminal residue" evidence="2">
    <location>
        <position position="272"/>
    </location>
</feature>
<dbReference type="AlphaFoldDB" id="X1P4L8"/>
<feature type="compositionally biased region" description="Low complexity" evidence="1">
    <location>
        <begin position="165"/>
        <end position="185"/>
    </location>
</feature>
<evidence type="ECO:0000313" key="2">
    <source>
        <dbReference type="EMBL" id="GAI25869.1"/>
    </source>
</evidence>
<sequence>QGGVNAHQSGVSTAMQITQGNLPVYFYIYPMTIALNRVGKLLEKLIPEIYIENRTIVKGDNIYSINGDDENSLNFANTQENHSYGIKVKSSASFEIQRQNYLHSMITIFQASPPEMKALLAPQIFELMKLPNLPELNDIYDKFIAMSAPQLYPILKEKDPKKVEQSIAQTRQQQQAAQHSAQSQQQQAAALEQQLKIKDMQLREESLELEKQKLALQLRKQQAEEVESIGKHHIESEKIDNSQKEVNAKLATDVIKSHAEIKKSMIDSKVHN</sequence>
<gene>
    <name evidence="2" type="ORF">S06H3_35805</name>
</gene>
<accession>X1P4L8</accession>
<dbReference type="InterPro" id="IPR032427">
    <property type="entry name" value="P22_portal"/>
</dbReference>
<name>X1P4L8_9ZZZZ</name>